<evidence type="ECO:0000256" key="6">
    <source>
        <dbReference type="ARBA" id="ARBA00023002"/>
    </source>
</evidence>
<keyword evidence="6" id="KW-0560">Oxidoreductase</keyword>
<accession>A0A0K2SRC0</accession>
<dbReference type="InterPro" id="IPR011896">
    <property type="entry name" value="OFOB"/>
</dbReference>
<comment type="cofactor">
    <cofactor evidence="3">
        <name>[4Fe-4S] cluster</name>
        <dbReference type="ChEBI" id="CHEBI:49883"/>
    </cofactor>
</comment>
<dbReference type="STRING" id="1555112.LIP_3585"/>
<gene>
    <name evidence="12" type="ORF">LIP_3585</name>
</gene>
<comment type="cofactor">
    <cofactor evidence="2">
        <name>thiamine diphosphate</name>
        <dbReference type="ChEBI" id="CHEBI:58937"/>
    </cofactor>
</comment>
<dbReference type="PANTHER" id="PTHR48084:SF4">
    <property type="entry name" value="2-OXOGLUTARATE OXIDOREDUCTASE SUBUNIT KORB"/>
    <property type="match status" value="1"/>
</dbReference>
<dbReference type="PATRIC" id="fig|1555112.3.peg.3621"/>
<evidence type="ECO:0000313" key="12">
    <source>
        <dbReference type="EMBL" id="BAS29394.1"/>
    </source>
</evidence>
<sequence>MLDLKLYKSENKPTWCPGCGDFGILNAVKQALADLEIWPHEVLFVSGIGCGSKLPDYINANGFTTVHGRALPVAQGAKLAHPGLHVVAVTGDGDGYGIGGNHFLHAIRRNIDITHIVEDNLVYGLTKGQYSPTSAKGFVSSTTPEGAIERAVNPLALALANGATFVARGFSGDPKHLASLFAQALKHPGYALVDVLQPCVIYNRLNTYDFYEQRVYRLEEDANYDPHDPEQAWQRAHEWGERIPIGVLYQESGVPTYEEQVPALAQGGPAQRPMPPLTEAEREALLAELV</sequence>
<feature type="domain" description="Thiamine pyrophosphate enzyme TPP-binding" evidence="10">
    <location>
        <begin position="54"/>
        <end position="195"/>
    </location>
</feature>
<evidence type="ECO:0000313" key="13">
    <source>
        <dbReference type="Proteomes" id="UP000065807"/>
    </source>
</evidence>
<reference evidence="13" key="2">
    <citation type="journal article" date="2016" name="Int. J. Syst. Evol. Microbiol.">
        <title>Complete genome sequence and cell structure of Limnochorda pilosa, a Gram-negative spore-former within the phylum Firmicutes.</title>
        <authorList>
            <person name="Watanabe M."/>
            <person name="Kojima H."/>
            <person name="Fukui M."/>
        </authorList>
    </citation>
    <scope>NUCLEOTIDE SEQUENCE [LARGE SCALE GENOMIC DNA]</scope>
    <source>
        <strain evidence="13">HC45</strain>
    </source>
</reference>
<dbReference type="PANTHER" id="PTHR48084">
    <property type="entry name" value="2-OXOGLUTARATE OXIDOREDUCTASE SUBUNIT KORB-RELATED"/>
    <property type="match status" value="1"/>
</dbReference>
<dbReference type="InterPro" id="IPR011766">
    <property type="entry name" value="TPP_enzyme_TPP-bd"/>
</dbReference>
<evidence type="ECO:0000256" key="2">
    <source>
        <dbReference type="ARBA" id="ARBA00001964"/>
    </source>
</evidence>
<evidence type="ECO:0000256" key="4">
    <source>
        <dbReference type="ARBA" id="ARBA00022723"/>
    </source>
</evidence>
<dbReference type="OrthoDB" id="9775140at2"/>
<keyword evidence="7" id="KW-0408">Iron</keyword>
<dbReference type="SUPFAM" id="SSF52518">
    <property type="entry name" value="Thiamin diphosphate-binding fold (THDP-binding)"/>
    <property type="match status" value="1"/>
</dbReference>
<dbReference type="KEGG" id="lpil:LIP_3585"/>
<dbReference type="InterPro" id="IPR051457">
    <property type="entry name" value="2-oxoacid:Fd_oxidoreductase"/>
</dbReference>
<dbReference type="Gene3D" id="3.40.50.970">
    <property type="match status" value="1"/>
</dbReference>
<dbReference type="GO" id="GO:0016625">
    <property type="term" value="F:oxidoreductase activity, acting on the aldehyde or oxo group of donors, iron-sulfur protein as acceptor"/>
    <property type="evidence" value="ECO:0007669"/>
    <property type="project" value="UniProtKB-ARBA"/>
</dbReference>
<name>A0A0K2SRC0_LIMPI</name>
<dbReference type="NCBIfam" id="TIGR02177">
    <property type="entry name" value="PorB_KorB"/>
    <property type="match status" value="1"/>
</dbReference>
<dbReference type="Pfam" id="PF12367">
    <property type="entry name" value="PFO_beta_C"/>
    <property type="match status" value="1"/>
</dbReference>
<comment type="cofactor">
    <cofactor evidence="1">
        <name>Mg(2+)</name>
        <dbReference type="ChEBI" id="CHEBI:18420"/>
    </cofactor>
</comment>
<dbReference type="Pfam" id="PF02775">
    <property type="entry name" value="TPP_enzyme_C"/>
    <property type="match status" value="1"/>
</dbReference>
<evidence type="ECO:0000256" key="8">
    <source>
        <dbReference type="ARBA" id="ARBA00023014"/>
    </source>
</evidence>
<dbReference type="EMBL" id="AP014924">
    <property type="protein sequence ID" value="BAS29394.1"/>
    <property type="molecule type" value="Genomic_DNA"/>
</dbReference>
<evidence type="ECO:0000256" key="7">
    <source>
        <dbReference type="ARBA" id="ARBA00023004"/>
    </source>
</evidence>
<evidence type="ECO:0000256" key="5">
    <source>
        <dbReference type="ARBA" id="ARBA00022842"/>
    </source>
</evidence>
<evidence type="ECO:0000259" key="11">
    <source>
        <dbReference type="Pfam" id="PF12367"/>
    </source>
</evidence>
<organism evidence="12 13">
    <name type="scientific">Limnochorda pilosa</name>
    <dbReference type="NCBI Taxonomy" id="1555112"/>
    <lineage>
        <taxon>Bacteria</taxon>
        <taxon>Bacillati</taxon>
        <taxon>Bacillota</taxon>
        <taxon>Limnochordia</taxon>
        <taxon>Limnochordales</taxon>
        <taxon>Limnochordaceae</taxon>
        <taxon>Limnochorda</taxon>
    </lineage>
</organism>
<keyword evidence="13" id="KW-1185">Reference proteome</keyword>
<dbReference type="GO" id="GO:0030976">
    <property type="term" value="F:thiamine pyrophosphate binding"/>
    <property type="evidence" value="ECO:0007669"/>
    <property type="project" value="InterPro"/>
</dbReference>
<reference evidence="13" key="1">
    <citation type="submission" date="2015-07" db="EMBL/GenBank/DDBJ databases">
        <title>Complete genome sequence and phylogenetic analysis of Limnochorda pilosa.</title>
        <authorList>
            <person name="Watanabe M."/>
            <person name="Kojima H."/>
            <person name="Fukui M."/>
        </authorList>
    </citation>
    <scope>NUCLEOTIDE SEQUENCE [LARGE SCALE GENOMIC DNA]</scope>
    <source>
        <strain evidence="13">HC45</strain>
    </source>
</reference>
<dbReference type="Proteomes" id="UP000065807">
    <property type="component" value="Chromosome"/>
</dbReference>
<feature type="domain" description="Pyruvate ferredoxin oxidoreductase beta subunit C-terminal" evidence="11">
    <location>
        <begin position="199"/>
        <end position="264"/>
    </location>
</feature>
<keyword evidence="9" id="KW-0786">Thiamine pyrophosphate</keyword>
<dbReference type="AlphaFoldDB" id="A0A0K2SRC0"/>
<proteinExistence type="predicted"/>
<dbReference type="InterPro" id="IPR029061">
    <property type="entry name" value="THDP-binding"/>
</dbReference>
<evidence type="ECO:0000259" key="10">
    <source>
        <dbReference type="Pfam" id="PF02775"/>
    </source>
</evidence>
<evidence type="ECO:0000256" key="1">
    <source>
        <dbReference type="ARBA" id="ARBA00001946"/>
    </source>
</evidence>
<evidence type="ECO:0000256" key="9">
    <source>
        <dbReference type="ARBA" id="ARBA00023052"/>
    </source>
</evidence>
<keyword evidence="8" id="KW-0411">Iron-sulfur</keyword>
<evidence type="ECO:0000256" key="3">
    <source>
        <dbReference type="ARBA" id="ARBA00001966"/>
    </source>
</evidence>
<keyword evidence="5" id="KW-0460">Magnesium</keyword>
<dbReference type="CDD" id="cd03375">
    <property type="entry name" value="TPP_OGFOR"/>
    <property type="match status" value="1"/>
</dbReference>
<dbReference type="RefSeq" id="WP_068141056.1">
    <property type="nucleotide sequence ID" value="NZ_AP014924.1"/>
</dbReference>
<dbReference type="GO" id="GO:0051536">
    <property type="term" value="F:iron-sulfur cluster binding"/>
    <property type="evidence" value="ECO:0007669"/>
    <property type="project" value="UniProtKB-KW"/>
</dbReference>
<protein>
    <submittedName>
        <fullName evidence="12">2-oxoacid ferredoxin oxidoreductase subunit beta</fullName>
    </submittedName>
</protein>
<dbReference type="GO" id="GO:0045333">
    <property type="term" value="P:cellular respiration"/>
    <property type="evidence" value="ECO:0007669"/>
    <property type="project" value="UniProtKB-ARBA"/>
</dbReference>
<dbReference type="InterPro" id="IPR032686">
    <property type="entry name" value="PFO_beta_C"/>
</dbReference>
<keyword evidence="4" id="KW-0479">Metal-binding</keyword>
<dbReference type="GO" id="GO:0046872">
    <property type="term" value="F:metal ion binding"/>
    <property type="evidence" value="ECO:0007669"/>
    <property type="project" value="UniProtKB-KW"/>
</dbReference>